<comment type="caution">
    <text evidence="1">The sequence shown here is derived from an EMBL/GenBank/DDBJ whole genome shotgun (WGS) entry which is preliminary data.</text>
</comment>
<reference evidence="1" key="1">
    <citation type="journal article" date="2015" name="Nature">
        <title>Complex archaea that bridge the gap between prokaryotes and eukaryotes.</title>
        <authorList>
            <person name="Spang A."/>
            <person name="Saw J.H."/>
            <person name="Jorgensen S.L."/>
            <person name="Zaremba-Niedzwiedzka K."/>
            <person name="Martijn J."/>
            <person name="Lind A.E."/>
            <person name="van Eijk R."/>
            <person name="Schleper C."/>
            <person name="Guy L."/>
            <person name="Ettema T.J."/>
        </authorList>
    </citation>
    <scope>NUCLEOTIDE SEQUENCE</scope>
</reference>
<sequence length="75" mass="8504">MTHPNARDIDELASLVEAARIEQLEAHIRRLTDALREYGQHKYDCPEVYFTVVPKLCNCGFARALAEIEGESDGR</sequence>
<organism evidence="1">
    <name type="scientific">marine sediment metagenome</name>
    <dbReference type="NCBI Taxonomy" id="412755"/>
    <lineage>
        <taxon>unclassified sequences</taxon>
        <taxon>metagenomes</taxon>
        <taxon>ecological metagenomes</taxon>
    </lineage>
</organism>
<protein>
    <submittedName>
        <fullName evidence="1">Uncharacterized protein</fullName>
    </submittedName>
</protein>
<gene>
    <name evidence="1" type="ORF">LCGC14_2634980</name>
</gene>
<name>A0A0F8ZZ12_9ZZZZ</name>
<dbReference type="AlphaFoldDB" id="A0A0F8ZZ12"/>
<accession>A0A0F8ZZ12</accession>
<dbReference type="EMBL" id="LAZR01045298">
    <property type="protein sequence ID" value="KKK99212.1"/>
    <property type="molecule type" value="Genomic_DNA"/>
</dbReference>
<evidence type="ECO:0000313" key="1">
    <source>
        <dbReference type="EMBL" id="KKK99212.1"/>
    </source>
</evidence>
<proteinExistence type="predicted"/>